<dbReference type="AlphaFoldDB" id="A0A4U5N6T3"/>
<comment type="caution">
    <text evidence="3">The sequence shown here is derived from an EMBL/GenBank/DDBJ whole genome shotgun (WGS) entry which is preliminary data.</text>
</comment>
<evidence type="ECO:0000313" key="4">
    <source>
        <dbReference type="Proteomes" id="UP000298663"/>
    </source>
</evidence>
<dbReference type="EMBL" id="AZBU02000005">
    <property type="protein sequence ID" value="TKR78052.1"/>
    <property type="molecule type" value="Genomic_DNA"/>
</dbReference>
<organism evidence="3 4">
    <name type="scientific">Steinernema carpocapsae</name>
    <name type="common">Entomopathogenic nematode</name>
    <dbReference type="NCBI Taxonomy" id="34508"/>
    <lineage>
        <taxon>Eukaryota</taxon>
        <taxon>Metazoa</taxon>
        <taxon>Ecdysozoa</taxon>
        <taxon>Nematoda</taxon>
        <taxon>Chromadorea</taxon>
        <taxon>Rhabditida</taxon>
        <taxon>Tylenchina</taxon>
        <taxon>Panagrolaimomorpha</taxon>
        <taxon>Strongyloidoidea</taxon>
        <taxon>Steinernematidae</taxon>
        <taxon>Steinernema</taxon>
    </lineage>
</organism>
<evidence type="ECO:0000256" key="1">
    <source>
        <dbReference type="SAM" id="MobiDB-lite"/>
    </source>
</evidence>
<dbReference type="STRING" id="34508.A0A4U5N6T3"/>
<reference evidence="3 4" key="2">
    <citation type="journal article" date="2019" name="G3 (Bethesda)">
        <title>Hybrid Assembly of the Genome of the Entomopathogenic Nematode Steinernema carpocapsae Identifies the X-Chromosome.</title>
        <authorList>
            <person name="Serra L."/>
            <person name="Macchietto M."/>
            <person name="Macias-Munoz A."/>
            <person name="McGill C.J."/>
            <person name="Rodriguez I.M."/>
            <person name="Rodriguez B."/>
            <person name="Murad R."/>
            <person name="Mortazavi A."/>
        </authorList>
    </citation>
    <scope>NUCLEOTIDE SEQUENCE [LARGE SCALE GENOMIC DNA]</scope>
    <source>
        <strain evidence="3 4">ALL</strain>
    </source>
</reference>
<protein>
    <recommendedName>
        <fullName evidence="2">Synergin gamma C-terminal domain-containing protein</fullName>
    </recommendedName>
</protein>
<dbReference type="InterPro" id="IPR039656">
    <property type="entry name" value="SYNRG"/>
</dbReference>
<dbReference type="PANTHER" id="PTHR15463:SF2">
    <property type="entry name" value="SYNERGIN GAMMA"/>
    <property type="match status" value="1"/>
</dbReference>
<proteinExistence type="predicted"/>
<gene>
    <name evidence="3" type="ORF">L596_018921</name>
</gene>
<name>A0A4U5N6T3_STECR</name>
<reference evidence="3 4" key="1">
    <citation type="journal article" date="2015" name="Genome Biol.">
        <title>Comparative genomics of Steinernema reveals deeply conserved gene regulatory networks.</title>
        <authorList>
            <person name="Dillman A.R."/>
            <person name="Macchietto M."/>
            <person name="Porter C.F."/>
            <person name="Rogers A."/>
            <person name="Williams B."/>
            <person name="Antoshechkin I."/>
            <person name="Lee M.M."/>
            <person name="Goodwin Z."/>
            <person name="Lu X."/>
            <person name="Lewis E.E."/>
            <person name="Goodrich-Blair H."/>
            <person name="Stock S.P."/>
            <person name="Adams B.J."/>
            <person name="Sternberg P.W."/>
            <person name="Mortazavi A."/>
        </authorList>
    </citation>
    <scope>NUCLEOTIDE SEQUENCE [LARGE SCALE GENOMIC DNA]</scope>
    <source>
        <strain evidence="3 4">ALL</strain>
    </source>
</reference>
<dbReference type="GO" id="GO:0030130">
    <property type="term" value="C:clathrin coat of trans-Golgi network vesicle"/>
    <property type="evidence" value="ECO:0007669"/>
    <property type="project" value="TreeGrafter"/>
</dbReference>
<feature type="region of interest" description="Disordered" evidence="1">
    <location>
        <begin position="1"/>
        <end position="36"/>
    </location>
</feature>
<dbReference type="InterPro" id="IPR059024">
    <property type="entry name" value="SYNRG_C"/>
</dbReference>
<dbReference type="Proteomes" id="UP000298663">
    <property type="component" value="Unassembled WGS sequence"/>
</dbReference>
<dbReference type="Pfam" id="PF25999">
    <property type="entry name" value="SYNRG_C"/>
    <property type="match status" value="1"/>
</dbReference>
<feature type="compositionally biased region" description="Low complexity" evidence="1">
    <location>
        <begin position="65"/>
        <end position="79"/>
    </location>
</feature>
<feature type="compositionally biased region" description="Polar residues" evidence="1">
    <location>
        <begin position="12"/>
        <end position="36"/>
    </location>
</feature>
<accession>A0A4U5N6T3</accession>
<dbReference type="OrthoDB" id="5832380at2759"/>
<feature type="region of interest" description="Disordered" evidence="1">
    <location>
        <begin position="65"/>
        <end position="89"/>
    </location>
</feature>
<keyword evidence="4" id="KW-1185">Reference proteome</keyword>
<evidence type="ECO:0000259" key="2">
    <source>
        <dbReference type="Pfam" id="PF25999"/>
    </source>
</evidence>
<feature type="domain" description="Synergin gamma C-terminal" evidence="2">
    <location>
        <begin position="114"/>
        <end position="262"/>
    </location>
</feature>
<sequence length="264" mass="28636">MRTLPMQFGSKLKNNPKSSDQNANGDGSLINFSTVTGPISEAPSAPSLAVTYSAYDDLASLDFSKPVSSNSTPPSTSSPEAPNKTEAKAAEDSTFSVDIYAAFKEVSCNGTLSEESEEIIVWNKCICEALNVFGDALKLCEQNVGAIVDVASTTRGKNYLSALQEIFEITQRITRSLKQRGRSESRLATISSFWEKVKHLTKFSPAIKPENAISNGSADERKCGICLESTTSNGHVIEFIGKTYHAQCANFWINRIDSLLPQCS</sequence>
<evidence type="ECO:0000313" key="3">
    <source>
        <dbReference type="EMBL" id="TKR78052.1"/>
    </source>
</evidence>
<dbReference type="PANTHER" id="PTHR15463">
    <property type="entry name" value="AP1 GAMMA SUBUNIT BINDING PROTEIN 1"/>
    <property type="match status" value="1"/>
</dbReference>